<name>A0A4C1YPD5_EUMVA</name>
<gene>
    <name evidence="2" type="ORF">EVAR_58476_1</name>
</gene>
<comment type="caution">
    <text evidence="2">The sequence shown here is derived from an EMBL/GenBank/DDBJ whole genome shotgun (WGS) entry which is preliminary data.</text>
</comment>
<organism evidence="2 3">
    <name type="scientific">Eumeta variegata</name>
    <name type="common">Bagworm moth</name>
    <name type="synonym">Eumeta japonica</name>
    <dbReference type="NCBI Taxonomy" id="151549"/>
    <lineage>
        <taxon>Eukaryota</taxon>
        <taxon>Metazoa</taxon>
        <taxon>Ecdysozoa</taxon>
        <taxon>Arthropoda</taxon>
        <taxon>Hexapoda</taxon>
        <taxon>Insecta</taxon>
        <taxon>Pterygota</taxon>
        <taxon>Neoptera</taxon>
        <taxon>Endopterygota</taxon>
        <taxon>Lepidoptera</taxon>
        <taxon>Glossata</taxon>
        <taxon>Ditrysia</taxon>
        <taxon>Tineoidea</taxon>
        <taxon>Psychidae</taxon>
        <taxon>Oiketicinae</taxon>
        <taxon>Eumeta</taxon>
    </lineage>
</organism>
<evidence type="ECO:0000313" key="2">
    <source>
        <dbReference type="EMBL" id="GBP76752.1"/>
    </source>
</evidence>
<keyword evidence="3" id="KW-1185">Reference proteome</keyword>
<reference evidence="2 3" key="1">
    <citation type="journal article" date="2019" name="Commun. Biol.">
        <title>The bagworm genome reveals a unique fibroin gene that provides high tensile strength.</title>
        <authorList>
            <person name="Kono N."/>
            <person name="Nakamura H."/>
            <person name="Ohtoshi R."/>
            <person name="Tomita M."/>
            <person name="Numata K."/>
            <person name="Arakawa K."/>
        </authorList>
    </citation>
    <scope>NUCLEOTIDE SEQUENCE [LARGE SCALE GENOMIC DNA]</scope>
</reference>
<proteinExistence type="predicted"/>
<evidence type="ECO:0000256" key="1">
    <source>
        <dbReference type="SAM" id="MobiDB-lite"/>
    </source>
</evidence>
<sequence>MKTRNHKGVTSALPVFWERIRYLVERKSSDGGNRNEVSLPSQLSLSGKHWSERRPGRARRTLTSQQTRGGRTVHYRAYTVHILCLTVKWTLTTGITFVQACLRVEPHPFPPLLDSNLNIPCARAWNTPLALLPRSTLAFSPFPRPLSAPFAIARRIRRARC</sequence>
<protein>
    <submittedName>
        <fullName evidence="2">Uncharacterized protein</fullName>
    </submittedName>
</protein>
<accession>A0A4C1YPD5</accession>
<dbReference type="Proteomes" id="UP000299102">
    <property type="component" value="Unassembled WGS sequence"/>
</dbReference>
<dbReference type="EMBL" id="BGZK01001302">
    <property type="protein sequence ID" value="GBP76752.1"/>
    <property type="molecule type" value="Genomic_DNA"/>
</dbReference>
<feature type="region of interest" description="Disordered" evidence="1">
    <location>
        <begin position="45"/>
        <end position="66"/>
    </location>
</feature>
<evidence type="ECO:0000313" key="3">
    <source>
        <dbReference type="Proteomes" id="UP000299102"/>
    </source>
</evidence>
<dbReference type="AlphaFoldDB" id="A0A4C1YPD5"/>